<keyword evidence="1" id="KW-1133">Transmembrane helix</keyword>
<evidence type="ECO:0000313" key="3">
    <source>
        <dbReference type="Proteomes" id="UP000501534"/>
    </source>
</evidence>
<keyword evidence="1" id="KW-0812">Transmembrane</keyword>
<accession>A0A6M4GRQ1</accession>
<organism evidence="2 3">
    <name type="scientific">Usitatibacter rugosus</name>
    <dbReference type="NCBI Taxonomy" id="2732067"/>
    <lineage>
        <taxon>Bacteria</taxon>
        <taxon>Pseudomonadati</taxon>
        <taxon>Pseudomonadota</taxon>
        <taxon>Betaproteobacteria</taxon>
        <taxon>Nitrosomonadales</taxon>
        <taxon>Usitatibacteraceae</taxon>
        <taxon>Usitatibacter</taxon>
    </lineage>
</organism>
<sequence length="62" mass="6500">MDCPCCPEAHAFANRPRTPVSLWGPVAIIALVLGAATVASALTTPDARDMKQRVVPTNGRAL</sequence>
<proteinExistence type="predicted"/>
<dbReference type="RefSeq" id="WP_171090054.1">
    <property type="nucleotide sequence ID" value="NZ_CP053069.1"/>
</dbReference>
<dbReference type="AlphaFoldDB" id="A0A6M4GRQ1"/>
<dbReference type="Proteomes" id="UP000501534">
    <property type="component" value="Chromosome"/>
</dbReference>
<evidence type="ECO:0000313" key="2">
    <source>
        <dbReference type="EMBL" id="QJR09931.1"/>
    </source>
</evidence>
<dbReference type="KEGG" id="uru:DSM104443_00982"/>
<keyword evidence="1" id="KW-0472">Membrane</keyword>
<feature type="transmembrane region" description="Helical" evidence="1">
    <location>
        <begin position="22"/>
        <end position="43"/>
    </location>
</feature>
<gene>
    <name evidence="2" type="ORF">DSM104443_00982</name>
</gene>
<evidence type="ECO:0000256" key="1">
    <source>
        <dbReference type="SAM" id="Phobius"/>
    </source>
</evidence>
<name>A0A6M4GRQ1_9PROT</name>
<dbReference type="EMBL" id="CP053069">
    <property type="protein sequence ID" value="QJR09931.1"/>
    <property type="molecule type" value="Genomic_DNA"/>
</dbReference>
<reference evidence="2 3" key="1">
    <citation type="submission" date="2020-04" db="EMBL/GenBank/DDBJ databases">
        <title>Usitatibacter rugosus gen. nov., sp. nov. and Usitatibacter palustris sp. nov., novel members of Usitatibacteraceae fam. nov. within the order Nitrosomonadales isolated from soil.</title>
        <authorList>
            <person name="Huber K.J."/>
            <person name="Neumann-Schaal M."/>
            <person name="Geppert A."/>
            <person name="Luckner M."/>
            <person name="Wanner G."/>
            <person name="Overmann J."/>
        </authorList>
    </citation>
    <scope>NUCLEOTIDE SEQUENCE [LARGE SCALE GENOMIC DNA]</scope>
    <source>
        <strain evidence="2 3">0125_3</strain>
    </source>
</reference>
<keyword evidence="3" id="KW-1185">Reference proteome</keyword>
<protein>
    <submittedName>
        <fullName evidence="2">Uncharacterized protein</fullName>
    </submittedName>
</protein>